<comment type="caution">
    <text evidence="2">The sequence shown here is derived from an EMBL/GenBank/DDBJ whole genome shotgun (WGS) entry which is preliminary data.</text>
</comment>
<evidence type="ECO:0000313" key="3">
    <source>
        <dbReference type="Proteomes" id="UP001553161"/>
    </source>
</evidence>
<protein>
    <submittedName>
        <fullName evidence="2">Uncharacterized protein</fullName>
    </submittedName>
</protein>
<feature type="compositionally biased region" description="Polar residues" evidence="1">
    <location>
        <begin position="623"/>
        <end position="639"/>
    </location>
</feature>
<sequence length="691" mass="74110">MKITGALFWLFLWLVPATLKAETVVRSGEHDGFTRLVFYFDRDVDWKLGRVAEGYGLATGNPPQPYDLTRVFDRIPRTRVLSLTQNNQHLSISVACACHLRAFELSPEVLVVDVLDGPAERGSPFERPLDPVPLKPPLSLLPTATELFMMGPLPETRLAADQSDIRQDQGEARTLDPELSTALARAVFDGVLEPATQERMPRPPHFLSAPQVLAQTATDLLNPQRHAPVLPQCPDAAHLNFLKRAGVATLDEAVEELQRRIDQEGPASMGEGLAMASQYLFLGFGAEARAELDKLGEDAPSAGFLREISFQLDAPGRVKSDLLSPLADCPGSAALWGVLGLGEIETPASVKVNTEAVFHTVSGLPLHLRAHLAPAVSRKLRLLGLDETATAVRSTVDRTMAAASGDMIVEQAMAAPEGVASTDLKDLTRSRDLVGLEAQSILLEDIRRGQGGLSADQQREVEAQITSAKGSREARQLLQSYMQAMIHIGEFEPALTFLSDQAESRFARELGVPEAYDEVMSALANSGEEAELVYLSAAYFPHDRLTINPQAGAQIAGRLGSYGFPTLASRYRSLSAPTERDRTMPGVISEPIPLDEDLIAARYGAVPDGAGAPGPEPRVILPGQQTASAAASERQTPGSLTPDPAGREGGAVTGAPTLAAQKDLLAQSARLREIAETLLAGSPADLRESSP</sequence>
<feature type="region of interest" description="Disordered" evidence="1">
    <location>
        <begin position="605"/>
        <end position="656"/>
    </location>
</feature>
<accession>A0ABV3L328</accession>
<evidence type="ECO:0000313" key="2">
    <source>
        <dbReference type="EMBL" id="MEV8465918.1"/>
    </source>
</evidence>
<dbReference type="RefSeq" id="WP_366191729.1">
    <property type="nucleotide sequence ID" value="NZ_JBFBVU010000003.1"/>
</dbReference>
<gene>
    <name evidence="2" type="ORF">AB0T83_03870</name>
</gene>
<organism evidence="2 3">
    <name type="scientific">Meridianimarinicoccus marinus</name>
    <dbReference type="NCBI Taxonomy" id="3231483"/>
    <lineage>
        <taxon>Bacteria</taxon>
        <taxon>Pseudomonadati</taxon>
        <taxon>Pseudomonadota</taxon>
        <taxon>Alphaproteobacteria</taxon>
        <taxon>Rhodobacterales</taxon>
        <taxon>Paracoccaceae</taxon>
        <taxon>Meridianimarinicoccus</taxon>
    </lineage>
</organism>
<proteinExistence type="predicted"/>
<evidence type="ECO:0000256" key="1">
    <source>
        <dbReference type="SAM" id="MobiDB-lite"/>
    </source>
</evidence>
<dbReference type="Proteomes" id="UP001553161">
    <property type="component" value="Unassembled WGS sequence"/>
</dbReference>
<reference evidence="2 3" key="1">
    <citation type="submission" date="2024-07" db="EMBL/GenBank/DDBJ databases">
        <authorList>
            <person name="Kang M."/>
        </authorList>
    </citation>
    <scope>NUCLEOTIDE SEQUENCE [LARGE SCALE GENOMIC DNA]</scope>
    <source>
        <strain evidence="2 3">DFM31</strain>
    </source>
</reference>
<dbReference type="EMBL" id="JBFBVU010000003">
    <property type="protein sequence ID" value="MEV8465918.1"/>
    <property type="molecule type" value="Genomic_DNA"/>
</dbReference>
<keyword evidence="3" id="KW-1185">Reference proteome</keyword>
<name>A0ABV3L328_9RHOB</name>